<evidence type="ECO:0000259" key="2">
    <source>
        <dbReference type="Pfam" id="PF01814"/>
    </source>
</evidence>
<feature type="domain" description="Hemerythrin-like" evidence="2">
    <location>
        <begin position="16"/>
        <end position="136"/>
    </location>
</feature>
<dbReference type="Gene3D" id="1.20.120.520">
    <property type="entry name" value="nmb1532 protein domain like"/>
    <property type="match status" value="1"/>
</dbReference>
<evidence type="ECO:0000256" key="1">
    <source>
        <dbReference type="SAM" id="MobiDB-lite"/>
    </source>
</evidence>
<dbReference type="Pfam" id="PF01814">
    <property type="entry name" value="Hemerythrin"/>
    <property type="match status" value="1"/>
</dbReference>
<dbReference type="InterPro" id="IPR012312">
    <property type="entry name" value="Hemerythrin-like"/>
</dbReference>
<dbReference type="RefSeq" id="WP_006892823.1">
    <property type="nucleotide sequence ID" value="NZ_JH109153.1"/>
</dbReference>
<evidence type="ECO:0000313" key="3">
    <source>
        <dbReference type="EMBL" id="EGW20492.1"/>
    </source>
</evidence>
<dbReference type="Proteomes" id="UP000004664">
    <property type="component" value="Unassembled WGS sequence"/>
</dbReference>
<organism evidence="3 4">
    <name type="scientific">Methylobacter tundripaludum (strain ATCC BAA-1195 / DSM 17260 / SV96)</name>
    <dbReference type="NCBI Taxonomy" id="697282"/>
    <lineage>
        <taxon>Bacteria</taxon>
        <taxon>Pseudomonadati</taxon>
        <taxon>Pseudomonadota</taxon>
        <taxon>Gammaproteobacteria</taxon>
        <taxon>Methylococcales</taxon>
        <taxon>Methylococcaceae</taxon>
        <taxon>Methylobacter</taxon>
    </lineage>
</organism>
<feature type="compositionally biased region" description="Basic and acidic residues" evidence="1">
    <location>
        <begin position="153"/>
        <end position="168"/>
    </location>
</feature>
<dbReference type="PANTHER" id="PTHR35585:SF1">
    <property type="entry name" value="HHE DOMAIN PROTEIN (AFU_ORTHOLOGUE AFUA_4G00730)"/>
    <property type="match status" value="1"/>
</dbReference>
<proteinExistence type="predicted"/>
<dbReference type="OrthoDB" id="9793637at2"/>
<dbReference type="AlphaFoldDB" id="G3IZX0"/>
<evidence type="ECO:0000313" key="4">
    <source>
        <dbReference type="Proteomes" id="UP000004664"/>
    </source>
</evidence>
<reference evidence="3 4" key="1">
    <citation type="submission" date="2011-06" db="EMBL/GenBank/DDBJ databases">
        <title>Genomic sequence of Methylobacter tundripaludum SV96.</title>
        <authorList>
            <consortium name="US DOE Joint Genome Institute"/>
            <person name="Lucas S."/>
            <person name="Han J."/>
            <person name="Lapidus A."/>
            <person name="Cheng J.-F."/>
            <person name="Goodwin L."/>
            <person name="Pitluck S."/>
            <person name="Held B."/>
            <person name="Detter J.C."/>
            <person name="Han C."/>
            <person name="Tapia R."/>
            <person name="Land M."/>
            <person name="Hauser L."/>
            <person name="Kyrpides N."/>
            <person name="Ivanova N."/>
            <person name="Ovchinnikova G."/>
            <person name="Pagani I."/>
            <person name="Klotz M.G."/>
            <person name="Dispirito A.A."/>
            <person name="Murrell J.C."/>
            <person name="Dunfield P."/>
            <person name="Kalyuzhnaya M.G."/>
            <person name="Svenning M."/>
            <person name="Trotsenko Y.A."/>
            <person name="Stein L.Y."/>
            <person name="Woyke T."/>
        </authorList>
    </citation>
    <scope>NUCLEOTIDE SEQUENCE [LARGE SCALE GENOMIC DNA]</scope>
    <source>
        <strain evidence="4">ATCC BAA-1195 / DSM 17260 / SV96</strain>
    </source>
</reference>
<sequence length="176" mass="19477">MTKTALKPDMQHGEDAITLLTEDHKKVKKLFADFAKLAKGDGSDKAKAEVVRQICMELTIHAQAEEEIFYPAVRAAIKDDDLMDEADVEHAGAKNLIAQLEAMTPAHDHYDATVTVLGESIDHHVKEEEEKMFPKAKKAKVDTATLGAALTQRKHELQAERGEAEPPVKARKAKSR</sequence>
<dbReference type="HOGENOM" id="CLU_079417_6_0_6"/>
<name>G3IZX0_METTV</name>
<accession>G3IZX0</accession>
<feature type="region of interest" description="Disordered" evidence="1">
    <location>
        <begin position="151"/>
        <end position="176"/>
    </location>
</feature>
<protein>
    <submittedName>
        <fullName evidence="3">Hemerythrin HHE cation binding domain protein</fullName>
    </submittedName>
</protein>
<dbReference type="EMBL" id="JH109153">
    <property type="protein sequence ID" value="EGW20492.1"/>
    <property type="molecule type" value="Genomic_DNA"/>
</dbReference>
<dbReference type="eggNOG" id="COG5592">
    <property type="taxonomic scope" value="Bacteria"/>
</dbReference>
<keyword evidence="4" id="KW-1185">Reference proteome</keyword>
<dbReference type="CDD" id="cd12108">
    <property type="entry name" value="Hr-like"/>
    <property type="match status" value="1"/>
</dbReference>
<dbReference type="STRING" id="697282.Mettu_3637"/>
<gene>
    <name evidence="3" type="ORF">Mettu_3637</name>
</gene>
<dbReference type="PANTHER" id="PTHR35585">
    <property type="entry name" value="HHE DOMAIN PROTEIN (AFU_ORTHOLOGUE AFUA_4G00730)"/>
    <property type="match status" value="1"/>
</dbReference>